<dbReference type="InterPro" id="IPR015947">
    <property type="entry name" value="PUA-like_sf"/>
</dbReference>
<comment type="caution">
    <text evidence="2">The sequence shown here is derived from an EMBL/GenBank/DDBJ whole genome shotgun (WGS) entry which is preliminary data.</text>
</comment>
<accession>A0A4R7I047</accession>
<name>A0A4R7I047_9ACTN</name>
<dbReference type="Gene3D" id="2.30.130.40">
    <property type="entry name" value="LON domain-like"/>
    <property type="match status" value="1"/>
</dbReference>
<protein>
    <recommendedName>
        <fullName evidence="1">Lon N-terminal domain-containing protein</fullName>
    </recommendedName>
</protein>
<dbReference type="PANTHER" id="PTHR46732:SF8">
    <property type="entry name" value="ATP-DEPENDENT PROTEASE LA (LON) DOMAIN PROTEIN"/>
    <property type="match status" value="1"/>
</dbReference>
<evidence type="ECO:0000313" key="3">
    <source>
        <dbReference type="Proteomes" id="UP000294558"/>
    </source>
</evidence>
<dbReference type="PROSITE" id="PS51787">
    <property type="entry name" value="LON_N"/>
    <property type="match status" value="1"/>
</dbReference>
<dbReference type="PANTHER" id="PTHR46732">
    <property type="entry name" value="ATP-DEPENDENT PROTEASE LA (LON) DOMAIN PROTEIN"/>
    <property type="match status" value="1"/>
</dbReference>
<dbReference type="Pfam" id="PF02190">
    <property type="entry name" value="LON_substr_bdg"/>
    <property type="match status" value="1"/>
</dbReference>
<dbReference type="SUPFAM" id="SSF88697">
    <property type="entry name" value="PUA domain-like"/>
    <property type="match status" value="1"/>
</dbReference>
<proteinExistence type="predicted"/>
<feature type="domain" description="Lon N-terminal" evidence="1">
    <location>
        <begin position="1"/>
        <end position="199"/>
    </location>
</feature>
<evidence type="ECO:0000313" key="2">
    <source>
        <dbReference type="EMBL" id="TDT16414.1"/>
    </source>
</evidence>
<sequence>MAVVPMFPLGMTVLPGGVVPLQVFEPRYVQLVQDLLADDTNPMEFGVVMIERGHEVGGGDIRADVGTMCRIADMRVMPGDRFAVAIVGAERIRVVGWLPDDPYPLADVDIWPDDGDPPVDIAERIDELHDRVRRLNQSVLDMGEGAPPPDAEISDDPRLAIYHLASLSPLGAVDRHRVLAAPSLAERCDVLRDALDDADAVIEFRRSSGGSSG</sequence>
<dbReference type="InterPro" id="IPR003111">
    <property type="entry name" value="Lon_prtase_N"/>
</dbReference>
<evidence type="ECO:0000259" key="1">
    <source>
        <dbReference type="PROSITE" id="PS51787"/>
    </source>
</evidence>
<dbReference type="Proteomes" id="UP000294558">
    <property type="component" value="Unassembled WGS sequence"/>
</dbReference>
<dbReference type="RefSeq" id="WP_166657497.1">
    <property type="nucleotide sequence ID" value="NZ_JAVJPS010000003.1"/>
</dbReference>
<dbReference type="InterPro" id="IPR046336">
    <property type="entry name" value="Lon_prtase_N_sf"/>
</dbReference>
<dbReference type="AlphaFoldDB" id="A0A4R7I047"/>
<dbReference type="SMART" id="SM00464">
    <property type="entry name" value="LON"/>
    <property type="match status" value="1"/>
</dbReference>
<reference evidence="2 3" key="1">
    <citation type="submission" date="2019-03" db="EMBL/GenBank/DDBJ databases">
        <title>Sequencing the genomes of 1000 actinobacteria strains.</title>
        <authorList>
            <person name="Klenk H.-P."/>
        </authorList>
    </citation>
    <scope>NUCLEOTIDE SEQUENCE [LARGE SCALE GENOMIC DNA]</scope>
    <source>
        <strain evidence="2 3">DSM 18936</strain>
    </source>
</reference>
<organism evidence="2 3">
    <name type="scientific">Ilumatobacter fluminis</name>
    <dbReference type="NCBI Taxonomy" id="467091"/>
    <lineage>
        <taxon>Bacteria</taxon>
        <taxon>Bacillati</taxon>
        <taxon>Actinomycetota</taxon>
        <taxon>Acidimicrobiia</taxon>
        <taxon>Acidimicrobiales</taxon>
        <taxon>Ilumatobacteraceae</taxon>
        <taxon>Ilumatobacter</taxon>
    </lineage>
</organism>
<keyword evidence="3" id="KW-1185">Reference proteome</keyword>
<dbReference type="EMBL" id="SOAU01000001">
    <property type="protein sequence ID" value="TDT16414.1"/>
    <property type="molecule type" value="Genomic_DNA"/>
</dbReference>
<gene>
    <name evidence="2" type="ORF">BDK89_2004</name>
</gene>